<accession>A0ABV0WW60</accession>
<feature type="non-terminal residue" evidence="2">
    <location>
        <position position="1"/>
    </location>
</feature>
<feature type="non-terminal residue" evidence="2">
    <location>
        <position position="86"/>
    </location>
</feature>
<dbReference type="EMBL" id="JAHRIM010072590">
    <property type="protein sequence ID" value="MEQ2273709.1"/>
    <property type="molecule type" value="Genomic_DNA"/>
</dbReference>
<protein>
    <submittedName>
        <fullName evidence="2">Uncharacterized protein</fullName>
    </submittedName>
</protein>
<keyword evidence="3" id="KW-1185">Reference proteome</keyword>
<sequence length="86" mass="9406">KSFSQSLPRRRPASPRILIQHASPEDDRQPRTLETPECQTLGRKQSDSIRGHLHSGASLSSAAAASAARRVRQLPQLPPQSSSVEQ</sequence>
<gene>
    <name evidence="2" type="ORF">XENORESO_007878</name>
</gene>
<evidence type="ECO:0000313" key="2">
    <source>
        <dbReference type="EMBL" id="MEQ2273709.1"/>
    </source>
</evidence>
<name>A0ABV0WW60_9TELE</name>
<evidence type="ECO:0000256" key="1">
    <source>
        <dbReference type="SAM" id="MobiDB-lite"/>
    </source>
</evidence>
<feature type="region of interest" description="Disordered" evidence="1">
    <location>
        <begin position="1"/>
        <end position="86"/>
    </location>
</feature>
<organism evidence="2 3">
    <name type="scientific">Xenotaenia resolanae</name>
    <dbReference type="NCBI Taxonomy" id="208358"/>
    <lineage>
        <taxon>Eukaryota</taxon>
        <taxon>Metazoa</taxon>
        <taxon>Chordata</taxon>
        <taxon>Craniata</taxon>
        <taxon>Vertebrata</taxon>
        <taxon>Euteleostomi</taxon>
        <taxon>Actinopterygii</taxon>
        <taxon>Neopterygii</taxon>
        <taxon>Teleostei</taxon>
        <taxon>Neoteleostei</taxon>
        <taxon>Acanthomorphata</taxon>
        <taxon>Ovalentaria</taxon>
        <taxon>Atherinomorphae</taxon>
        <taxon>Cyprinodontiformes</taxon>
        <taxon>Goodeidae</taxon>
        <taxon>Xenotaenia</taxon>
    </lineage>
</organism>
<comment type="caution">
    <text evidence="2">The sequence shown here is derived from an EMBL/GenBank/DDBJ whole genome shotgun (WGS) entry which is preliminary data.</text>
</comment>
<feature type="compositionally biased region" description="Low complexity" evidence="1">
    <location>
        <begin position="54"/>
        <end position="68"/>
    </location>
</feature>
<proteinExistence type="predicted"/>
<evidence type="ECO:0000313" key="3">
    <source>
        <dbReference type="Proteomes" id="UP001444071"/>
    </source>
</evidence>
<reference evidence="2 3" key="1">
    <citation type="submission" date="2021-06" db="EMBL/GenBank/DDBJ databases">
        <authorList>
            <person name="Palmer J.M."/>
        </authorList>
    </citation>
    <scope>NUCLEOTIDE SEQUENCE [LARGE SCALE GENOMIC DNA]</scope>
    <source>
        <strain evidence="2 3">XR_2019</strain>
        <tissue evidence="2">Muscle</tissue>
    </source>
</reference>
<dbReference type="Proteomes" id="UP001444071">
    <property type="component" value="Unassembled WGS sequence"/>
</dbReference>